<accession>A0A935M6R7</accession>
<feature type="transmembrane region" description="Helical" evidence="1">
    <location>
        <begin position="146"/>
        <end position="164"/>
    </location>
</feature>
<feature type="transmembrane region" description="Helical" evidence="1">
    <location>
        <begin position="115"/>
        <end position="140"/>
    </location>
</feature>
<evidence type="ECO:0000313" key="4">
    <source>
        <dbReference type="Proteomes" id="UP000726105"/>
    </source>
</evidence>
<dbReference type="EMBL" id="JADKGK010000020">
    <property type="protein sequence ID" value="MBL0004467.1"/>
    <property type="molecule type" value="Genomic_DNA"/>
</dbReference>
<sequence>MNDRERLEDVEHVLHGDKGSGAAKNMGYAVYVTVLLASTYGFTVARAVFATSGPAWIDDHVLTLPTAVIGVGLFVASLALARWAGRTRGPVVPPLPWTDLVASSDVDRARSLRRWWTYAFVGGLVGGAILGAVIGGGVWASGAGSAGWFVGAVPIGAAAGWLLARMWLEGQVAPDTSGTATLARVVRPAAGSLRQLRLDDLRSHGVRSTQMGGGVLAGDLRAVRLEVASPVTRGRRLRLQAAGPRAVVVRRDILGLRRAPGAFWTGAVLVVIGWAGVAWALTDPRVPVALTCLAMAACYLGMGAWAEGLRLLGDNAGTPPMLGLRFRTEAIAHLVVPVALFLMTTVGVSAIGLMAMNNVGVDGAGLSSAGPNGAVPILAVLGWCLLIGTLLAGAQLMAAFRGAPPVMAFLPEYGPPMMIYWYARPLVLASVSGGLIVSHATAGAAASTAAGSGMVTGMLIALVTAIGAMAWGLRSVKTLEEAHRI</sequence>
<keyword evidence="1" id="KW-0812">Transmembrane</keyword>
<feature type="transmembrane region" description="Helical" evidence="1">
    <location>
        <begin position="421"/>
        <end position="442"/>
    </location>
</feature>
<feature type="transmembrane region" description="Helical" evidence="1">
    <location>
        <begin position="454"/>
        <end position="473"/>
    </location>
</feature>
<protein>
    <submittedName>
        <fullName evidence="2">Uncharacterized protein</fullName>
    </submittedName>
</protein>
<feature type="transmembrane region" description="Helical" evidence="1">
    <location>
        <begin position="261"/>
        <end position="282"/>
    </location>
</feature>
<dbReference type="EMBL" id="JADJIB010000011">
    <property type="protein sequence ID" value="MBK7274706.1"/>
    <property type="molecule type" value="Genomic_DNA"/>
</dbReference>
<evidence type="ECO:0000313" key="2">
    <source>
        <dbReference type="EMBL" id="MBK7274706.1"/>
    </source>
</evidence>
<proteinExistence type="predicted"/>
<feature type="transmembrane region" description="Helical" evidence="1">
    <location>
        <begin position="61"/>
        <end position="81"/>
    </location>
</feature>
<organism evidence="2 4">
    <name type="scientific">Candidatus Phosphoribacter hodrii</name>
    <dbReference type="NCBI Taxonomy" id="2953743"/>
    <lineage>
        <taxon>Bacteria</taxon>
        <taxon>Bacillati</taxon>
        <taxon>Actinomycetota</taxon>
        <taxon>Actinomycetes</taxon>
        <taxon>Micrococcales</taxon>
        <taxon>Dermatophilaceae</taxon>
        <taxon>Candidatus Phosphoribacter</taxon>
    </lineage>
</organism>
<name>A0A935M6R7_9MICO</name>
<evidence type="ECO:0000256" key="1">
    <source>
        <dbReference type="SAM" id="Phobius"/>
    </source>
</evidence>
<dbReference type="AlphaFoldDB" id="A0A935M6R7"/>
<gene>
    <name evidence="2" type="ORF">IPI13_16665</name>
    <name evidence="3" type="ORF">IPP00_10930</name>
</gene>
<comment type="caution">
    <text evidence="2">The sequence shown here is derived from an EMBL/GenBank/DDBJ whole genome shotgun (WGS) entry which is preliminary data.</text>
</comment>
<reference evidence="2 4" key="1">
    <citation type="submission" date="2020-10" db="EMBL/GenBank/DDBJ databases">
        <title>Connecting structure to function with the recovery of over 1000 high-quality activated sludge metagenome-assembled genomes encoding full-length rRNA genes using long-read sequencing.</title>
        <authorList>
            <person name="Singleton C.M."/>
            <person name="Petriglieri F."/>
            <person name="Kristensen J.M."/>
            <person name="Kirkegaard R.H."/>
            <person name="Michaelsen T.Y."/>
            <person name="Andersen M.H."/>
            <person name="Karst S.M."/>
            <person name="Dueholm M.S."/>
            <person name="Nielsen P.H."/>
            <person name="Albertsen M."/>
        </authorList>
    </citation>
    <scope>NUCLEOTIDE SEQUENCE [LARGE SCALE GENOMIC DNA]</scope>
    <source>
        <strain evidence="2">Ega_18-Q3-R5-49_MAXAC.001</strain>
        <strain evidence="3">Ribe_18-Q3-R11-54_MAXAC.001</strain>
    </source>
</reference>
<keyword evidence="1" id="KW-0472">Membrane</keyword>
<feature type="transmembrane region" description="Helical" evidence="1">
    <location>
        <begin position="375"/>
        <end position="400"/>
    </location>
</feature>
<feature type="transmembrane region" description="Helical" evidence="1">
    <location>
        <begin position="28"/>
        <end position="49"/>
    </location>
</feature>
<dbReference type="Proteomes" id="UP000726105">
    <property type="component" value="Unassembled WGS sequence"/>
</dbReference>
<keyword evidence="1" id="KW-1133">Transmembrane helix</keyword>
<dbReference type="Proteomes" id="UP000886632">
    <property type="component" value="Unassembled WGS sequence"/>
</dbReference>
<evidence type="ECO:0000313" key="3">
    <source>
        <dbReference type="EMBL" id="MBL0004467.1"/>
    </source>
</evidence>
<feature type="transmembrane region" description="Helical" evidence="1">
    <location>
        <begin position="330"/>
        <end position="355"/>
    </location>
</feature>
<feature type="transmembrane region" description="Helical" evidence="1">
    <location>
        <begin position="288"/>
        <end position="309"/>
    </location>
</feature>